<feature type="region of interest" description="Disordered" evidence="9">
    <location>
        <begin position="41"/>
        <end position="88"/>
    </location>
</feature>
<feature type="domain" description="Protein kinase" evidence="11">
    <location>
        <begin position="610"/>
        <end position="906"/>
    </location>
</feature>
<dbReference type="Gene3D" id="3.30.200.20">
    <property type="entry name" value="Phosphorylase Kinase, domain 1"/>
    <property type="match status" value="1"/>
</dbReference>
<dbReference type="InterPro" id="IPR000719">
    <property type="entry name" value="Prot_kinase_dom"/>
</dbReference>
<reference evidence="12 13" key="1">
    <citation type="submission" date="2024-10" db="EMBL/GenBank/DDBJ databases">
        <title>Updated reference genomes for cyclostephanoid diatoms.</title>
        <authorList>
            <person name="Roberts W.R."/>
            <person name="Alverson A.J."/>
        </authorList>
    </citation>
    <scope>NUCLEOTIDE SEQUENCE [LARGE SCALE GENOMIC DNA]</scope>
    <source>
        <strain evidence="12 13">AJA232-27</strain>
    </source>
</reference>
<keyword evidence="1" id="KW-0723">Serine/threonine-protein kinase</keyword>
<keyword evidence="13" id="KW-1185">Reference proteome</keyword>
<evidence type="ECO:0000256" key="2">
    <source>
        <dbReference type="ARBA" id="ARBA00022679"/>
    </source>
</evidence>
<feature type="transmembrane region" description="Helical" evidence="10">
    <location>
        <begin position="143"/>
        <end position="165"/>
    </location>
</feature>
<dbReference type="GO" id="GO:0004674">
    <property type="term" value="F:protein serine/threonine kinase activity"/>
    <property type="evidence" value="ECO:0007669"/>
    <property type="project" value="UniProtKB-KW"/>
</dbReference>
<evidence type="ECO:0000313" key="13">
    <source>
        <dbReference type="Proteomes" id="UP001530293"/>
    </source>
</evidence>
<evidence type="ECO:0000256" key="1">
    <source>
        <dbReference type="ARBA" id="ARBA00022527"/>
    </source>
</evidence>
<dbReference type="SUPFAM" id="SSF56112">
    <property type="entry name" value="Protein kinase-like (PK-like)"/>
    <property type="match status" value="1"/>
</dbReference>
<dbReference type="GO" id="GO:0005524">
    <property type="term" value="F:ATP binding"/>
    <property type="evidence" value="ECO:0007669"/>
    <property type="project" value="UniProtKB-UniRule"/>
</dbReference>
<feature type="binding site" evidence="8">
    <location>
        <position position="637"/>
    </location>
    <ligand>
        <name>ATP</name>
        <dbReference type="ChEBI" id="CHEBI:30616"/>
    </ligand>
</feature>
<keyword evidence="5 8" id="KW-0067">ATP-binding</keyword>
<dbReference type="Gene3D" id="1.10.510.10">
    <property type="entry name" value="Transferase(Phosphotransferase) domain 1"/>
    <property type="match status" value="1"/>
</dbReference>
<evidence type="ECO:0000256" key="6">
    <source>
        <dbReference type="ARBA" id="ARBA00047899"/>
    </source>
</evidence>
<dbReference type="FunFam" id="3.30.200.20:FF:000034">
    <property type="entry name" value="Kinase suppressor of Ras 1"/>
    <property type="match status" value="1"/>
</dbReference>
<dbReference type="PROSITE" id="PS50011">
    <property type="entry name" value="PROTEIN_KINASE_DOM"/>
    <property type="match status" value="1"/>
</dbReference>
<dbReference type="Pfam" id="PF07714">
    <property type="entry name" value="PK_Tyr_Ser-Thr"/>
    <property type="match status" value="1"/>
</dbReference>
<dbReference type="Proteomes" id="UP001530293">
    <property type="component" value="Unassembled WGS sequence"/>
</dbReference>
<keyword evidence="3 8" id="KW-0547">Nucleotide-binding</keyword>
<evidence type="ECO:0000259" key="11">
    <source>
        <dbReference type="PROSITE" id="PS50011"/>
    </source>
</evidence>
<gene>
    <name evidence="12" type="ORF">ACHAWU_002523</name>
</gene>
<dbReference type="PROSITE" id="PS00107">
    <property type="entry name" value="PROTEIN_KINASE_ATP"/>
    <property type="match status" value="1"/>
</dbReference>
<evidence type="ECO:0000256" key="10">
    <source>
        <dbReference type="SAM" id="Phobius"/>
    </source>
</evidence>
<comment type="catalytic activity">
    <reaction evidence="7">
        <text>L-seryl-[protein] + ATP = O-phospho-L-seryl-[protein] + ADP + H(+)</text>
        <dbReference type="Rhea" id="RHEA:17989"/>
        <dbReference type="Rhea" id="RHEA-COMP:9863"/>
        <dbReference type="Rhea" id="RHEA-COMP:11604"/>
        <dbReference type="ChEBI" id="CHEBI:15378"/>
        <dbReference type="ChEBI" id="CHEBI:29999"/>
        <dbReference type="ChEBI" id="CHEBI:30616"/>
        <dbReference type="ChEBI" id="CHEBI:83421"/>
        <dbReference type="ChEBI" id="CHEBI:456216"/>
        <dbReference type="EC" id="2.7.11.1"/>
    </reaction>
</comment>
<dbReference type="PRINTS" id="PR00109">
    <property type="entry name" value="TYRKINASE"/>
</dbReference>
<evidence type="ECO:0000256" key="8">
    <source>
        <dbReference type="PROSITE-ProRule" id="PRU10141"/>
    </source>
</evidence>
<evidence type="ECO:0000256" key="7">
    <source>
        <dbReference type="ARBA" id="ARBA00048679"/>
    </source>
</evidence>
<keyword evidence="2" id="KW-0808">Transferase</keyword>
<comment type="catalytic activity">
    <reaction evidence="6">
        <text>L-threonyl-[protein] + ATP = O-phospho-L-threonyl-[protein] + ADP + H(+)</text>
        <dbReference type="Rhea" id="RHEA:46608"/>
        <dbReference type="Rhea" id="RHEA-COMP:11060"/>
        <dbReference type="Rhea" id="RHEA-COMP:11605"/>
        <dbReference type="ChEBI" id="CHEBI:15378"/>
        <dbReference type="ChEBI" id="CHEBI:30013"/>
        <dbReference type="ChEBI" id="CHEBI:30616"/>
        <dbReference type="ChEBI" id="CHEBI:61977"/>
        <dbReference type="ChEBI" id="CHEBI:456216"/>
        <dbReference type="EC" id="2.7.11.1"/>
    </reaction>
</comment>
<dbReference type="InterPro" id="IPR001245">
    <property type="entry name" value="Ser-Thr/Tyr_kinase_cat_dom"/>
</dbReference>
<dbReference type="CDD" id="cd13999">
    <property type="entry name" value="STKc_MAP3K-like"/>
    <property type="match status" value="1"/>
</dbReference>
<evidence type="ECO:0000313" key="12">
    <source>
        <dbReference type="EMBL" id="KAL3756620.1"/>
    </source>
</evidence>
<evidence type="ECO:0000256" key="9">
    <source>
        <dbReference type="SAM" id="MobiDB-lite"/>
    </source>
</evidence>
<proteinExistence type="predicted"/>
<keyword evidence="10" id="KW-1133">Transmembrane helix</keyword>
<protein>
    <recommendedName>
        <fullName evidence="11">Protein kinase domain-containing protein</fullName>
    </recommendedName>
</protein>
<comment type="caution">
    <text evidence="12">The sequence shown here is derived from an EMBL/GenBank/DDBJ whole genome shotgun (WGS) entry which is preliminary data.</text>
</comment>
<feature type="compositionally biased region" description="Polar residues" evidence="9">
    <location>
        <begin position="47"/>
        <end position="62"/>
    </location>
</feature>
<dbReference type="SMART" id="SM00220">
    <property type="entry name" value="S_TKc"/>
    <property type="match status" value="1"/>
</dbReference>
<dbReference type="InterPro" id="IPR011009">
    <property type="entry name" value="Kinase-like_dom_sf"/>
</dbReference>
<feature type="compositionally biased region" description="Polar residues" evidence="9">
    <location>
        <begin position="268"/>
        <end position="277"/>
    </location>
</feature>
<feature type="region of interest" description="Disordered" evidence="9">
    <location>
        <begin position="256"/>
        <end position="285"/>
    </location>
</feature>
<evidence type="ECO:0000256" key="4">
    <source>
        <dbReference type="ARBA" id="ARBA00022777"/>
    </source>
</evidence>
<name>A0ABD3LXY6_9STRA</name>
<keyword evidence="10" id="KW-0472">Membrane</keyword>
<organism evidence="12 13">
    <name type="scientific">Discostella pseudostelligera</name>
    <dbReference type="NCBI Taxonomy" id="259834"/>
    <lineage>
        <taxon>Eukaryota</taxon>
        <taxon>Sar</taxon>
        <taxon>Stramenopiles</taxon>
        <taxon>Ochrophyta</taxon>
        <taxon>Bacillariophyta</taxon>
        <taxon>Coscinodiscophyceae</taxon>
        <taxon>Thalassiosirophycidae</taxon>
        <taxon>Stephanodiscales</taxon>
        <taxon>Stephanodiscaceae</taxon>
        <taxon>Discostella</taxon>
    </lineage>
</organism>
<dbReference type="EMBL" id="JALLBG020000299">
    <property type="protein sequence ID" value="KAL3756620.1"/>
    <property type="molecule type" value="Genomic_DNA"/>
</dbReference>
<accession>A0ABD3LXY6</accession>
<dbReference type="PANTHER" id="PTHR44329:SF288">
    <property type="entry name" value="MITOGEN-ACTIVATED PROTEIN KINASE KINASE KINASE 20"/>
    <property type="match status" value="1"/>
</dbReference>
<evidence type="ECO:0000256" key="3">
    <source>
        <dbReference type="ARBA" id="ARBA00022741"/>
    </source>
</evidence>
<keyword evidence="4" id="KW-0418">Kinase</keyword>
<evidence type="ECO:0000256" key="5">
    <source>
        <dbReference type="ARBA" id="ARBA00022840"/>
    </source>
</evidence>
<dbReference type="PANTHER" id="PTHR44329">
    <property type="entry name" value="SERINE/THREONINE-PROTEIN KINASE TNNI3K-RELATED"/>
    <property type="match status" value="1"/>
</dbReference>
<dbReference type="InterPro" id="IPR017441">
    <property type="entry name" value="Protein_kinase_ATP_BS"/>
</dbReference>
<dbReference type="PROSITE" id="PS00108">
    <property type="entry name" value="PROTEIN_KINASE_ST"/>
    <property type="match status" value="1"/>
</dbReference>
<dbReference type="InterPro" id="IPR008271">
    <property type="entry name" value="Ser/Thr_kinase_AS"/>
</dbReference>
<dbReference type="AlphaFoldDB" id="A0ABD3LXY6"/>
<sequence length="906" mass="100499">MRRPRALTFGTVTGIITLCQCHGKLQGGGNHNKVHPHFAGLGDGNVVDTQQSLRGGNSNSVGKTRKRDNRQQPRGKDDDVEDDQSPHELRRKSLIGDALLDALDDAEIVDYVRRVALTHREDVISGQVGGEGRSRHTLAGDSAWQWSLLTLLGMMGVIMGLFFHFTSDPTTHPSYFRRRARKKTQSVFSPSIKKKTDDWSEDELATDDDNYRGDTEGANLSMEVMSIAKKRSPAPTSPHDPTATLYYQVNTSNNFRQQEHRQRKLATQPMQQNSSNLRAGGSGRMRQESTIKSYHSPIRSSASALSEYRNVDKSLSPMPSLPFRSESSDIGSGLEGYAVEHSGTDLMSSRNMNSPAINKAHPLVKPMGPFLPSESFSSIHSVMNAQQLDVARDDELYSNNPPPLSAEEETKGIFLPTSPGLRQSGNYSRQYIQEMSELPTPRIDHTRGKRDLSKVIKQNSHEITGVPLFTPIPPDLSKQDSLPEAEAIDYPDQSYPLAPLPPLPDLNDGSEVIREGFNNIHYDAPRSVLLEELQLVRMESGVSGPRWRTKYDLEQDDAARQESENMEKLKAASMSIDNDPRNSIQHIRKDLTISSDASSSLSSRIAFSELKLEEVIGGGGFGQVWRAMWKGTPVAVKVLTGSAQAEIVSKAVLEEFIAEINMVSGMRHPNICLFMGACLDPPNRAIITELCEHGSLWDALRSPLSIYQVADGKTRLAWPLDLYNPMNERREGFEVIEPPLAPAGAWPWALVKRVAAGTARGMCYLHSGDPPVLHRDLKSANILLDESYTAKLADFGLSRLKAVRSGMTGNCGTVQWMSPEVLCNEDYAEPADVFSFGIILWEMLTRECPYDGMTPIQCALSVLNENKRPVIPEWCPQFLRALIQGCVERDPQTRPTFTQILAALDD</sequence>
<dbReference type="InterPro" id="IPR051681">
    <property type="entry name" value="Ser/Thr_Kinases-Pseudokinases"/>
</dbReference>
<keyword evidence="10" id="KW-0812">Transmembrane</keyword>